<name>A0AAC9NTW4_9ALTE</name>
<proteinExistence type="predicted"/>
<dbReference type="EMBL" id="CP018025">
    <property type="protein sequence ID" value="APD92116.1"/>
    <property type="molecule type" value="Genomic_DNA"/>
</dbReference>
<gene>
    <name evidence="1" type="ORF">BM524_19540</name>
</gene>
<dbReference type="Proteomes" id="UP000182101">
    <property type="component" value="Plasmid pAMCP48-600"/>
</dbReference>
<evidence type="ECO:0000313" key="1">
    <source>
        <dbReference type="EMBL" id="APD92116.1"/>
    </source>
</evidence>
<sequence>MSLPSVHEVEVCPKCGSQNGFYIRSRVSGLVQINYSFDGSGSDNQDMYTPLKHNDQKFAYCQQCESKIGRWDEKAKSIVSTRVRF</sequence>
<organism evidence="1 2">
    <name type="scientific">Alteromonas mediterranea</name>
    <dbReference type="NCBI Taxonomy" id="314275"/>
    <lineage>
        <taxon>Bacteria</taxon>
        <taxon>Pseudomonadati</taxon>
        <taxon>Pseudomonadota</taxon>
        <taxon>Gammaproteobacteria</taxon>
        <taxon>Alteromonadales</taxon>
        <taxon>Alteromonadaceae</taxon>
        <taxon>Alteromonas/Salinimonas group</taxon>
        <taxon>Alteromonas</taxon>
    </lineage>
</organism>
<geneLocation type="plasmid" evidence="2">
    <name>pamcp48-600</name>
</geneLocation>
<accession>A0AAC9NTW4</accession>
<protein>
    <submittedName>
        <fullName evidence="1">Uncharacterized protein</fullName>
    </submittedName>
</protein>
<dbReference type="AlphaFoldDB" id="A0AAC9NTW4"/>
<dbReference type="RefSeq" id="WP_071960726.1">
    <property type="nucleotide sequence ID" value="NZ_CP018025.1"/>
</dbReference>
<keyword evidence="1" id="KW-0614">Plasmid</keyword>
<reference evidence="1 2" key="1">
    <citation type="submission" date="2016-11" db="EMBL/GenBank/DDBJ databases">
        <title>Networking in microbes: conjugative elements and plasmids in the genus Alteromonas.</title>
        <authorList>
            <person name="Lopez-Perez M."/>
            <person name="Ramon-Marco N."/>
            <person name="Rodriguez-Valera F."/>
        </authorList>
    </citation>
    <scope>NUCLEOTIDE SEQUENCE [LARGE SCALE GENOMIC DNA]</scope>
    <source>
        <strain evidence="1 2">CP48</strain>
        <plasmid evidence="2">pamcp48-600</plasmid>
    </source>
</reference>
<evidence type="ECO:0000313" key="2">
    <source>
        <dbReference type="Proteomes" id="UP000182101"/>
    </source>
</evidence>